<sequence>MIFTDKIAALWREALSSFLKTGRKARKTGKKRYGILSLNNNF</sequence>
<accession>A0A7U7G671</accession>
<gene>
    <name evidence="1" type="ORF">SACS_1101</name>
</gene>
<comment type="caution">
    <text evidence="1">The sequence shown here is derived from an EMBL/GenBank/DDBJ whole genome shotgun (WGS) entry which is preliminary data.</text>
</comment>
<proteinExistence type="predicted"/>
<reference evidence="1 2" key="1">
    <citation type="journal article" date="2014" name="Genome Biol. Evol.">
        <title>Acetic acid bacteria genomes reveal functional traits for adaptation to life in insect guts.</title>
        <authorList>
            <person name="Chouaia B."/>
            <person name="Gaiarsa S."/>
            <person name="Crotti E."/>
            <person name="Comandatore F."/>
            <person name="Degli Esposti M."/>
            <person name="Ricci I."/>
            <person name="Alma A."/>
            <person name="Favia G."/>
            <person name="Bandi C."/>
            <person name="Daffonchio D."/>
        </authorList>
    </citation>
    <scope>NUCLEOTIDE SEQUENCE [LARGE SCALE GENOMIC DNA]</scope>
    <source>
        <strain evidence="2">AM169</strain>
    </source>
</reference>
<dbReference type="Proteomes" id="UP000027590">
    <property type="component" value="Unassembled WGS sequence"/>
</dbReference>
<reference evidence="1 2" key="2">
    <citation type="journal article" date="2014" name="PLoS ONE">
        <title>Evolution of mitochondria reconstructed from the energy metabolism of living bacteria.</title>
        <authorList>
            <person name="Degli Esposti M."/>
            <person name="Chouaia B."/>
            <person name="Comandatore F."/>
            <person name="Crotti E."/>
            <person name="Sassera D."/>
            <person name="Lievens P.M."/>
            <person name="Daffonchio D."/>
            <person name="Bandi C."/>
        </authorList>
    </citation>
    <scope>NUCLEOTIDE SEQUENCE [LARGE SCALE GENOMIC DNA]</scope>
    <source>
        <strain evidence="2">AM169</strain>
    </source>
</reference>
<evidence type="ECO:0000313" key="2">
    <source>
        <dbReference type="Proteomes" id="UP000027590"/>
    </source>
</evidence>
<protein>
    <submittedName>
        <fullName evidence="1">Uncharacterized protein</fullName>
    </submittedName>
</protein>
<evidence type="ECO:0000313" key="1">
    <source>
        <dbReference type="EMBL" id="CDG33839.1"/>
    </source>
</evidence>
<organism evidence="1 2">
    <name type="scientific">Parasaccharibacter apium</name>
    <dbReference type="NCBI Taxonomy" id="1510841"/>
    <lineage>
        <taxon>Bacteria</taxon>
        <taxon>Pseudomonadati</taxon>
        <taxon>Pseudomonadota</taxon>
        <taxon>Alphaproteobacteria</taxon>
        <taxon>Acetobacterales</taxon>
        <taxon>Acetobacteraceae</taxon>
        <taxon>Parasaccharibacter</taxon>
    </lineage>
</organism>
<dbReference type="AlphaFoldDB" id="A0A7U7G671"/>
<dbReference type="EMBL" id="CBLY010000006">
    <property type="protein sequence ID" value="CDG33839.1"/>
    <property type="molecule type" value="Genomic_DNA"/>
</dbReference>
<name>A0A7U7G671_9PROT</name>